<dbReference type="SUPFAM" id="SSF48726">
    <property type="entry name" value="Immunoglobulin"/>
    <property type="match status" value="4"/>
</dbReference>
<dbReference type="PROSITE" id="PS50853">
    <property type="entry name" value="FN3"/>
    <property type="match status" value="11"/>
</dbReference>
<dbReference type="SUPFAM" id="SSF49265">
    <property type="entry name" value="Fibronectin type III"/>
    <property type="match status" value="6"/>
</dbReference>
<dbReference type="InterPro" id="IPR036116">
    <property type="entry name" value="FN3_sf"/>
</dbReference>
<dbReference type="SMART" id="SM00060">
    <property type="entry name" value="FN3"/>
    <property type="match status" value="10"/>
</dbReference>
<dbReference type="GO" id="GO:0008307">
    <property type="term" value="F:structural constituent of muscle"/>
    <property type="evidence" value="ECO:0007669"/>
    <property type="project" value="TreeGrafter"/>
</dbReference>
<evidence type="ECO:0000256" key="1">
    <source>
        <dbReference type="ARBA" id="ARBA00022737"/>
    </source>
</evidence>
<dbReference type="Pfam" id="PF07679">
    <property type="entry name" value="I-set"/>
    <property type="match status" value="4"/>
</dbReference>
<dbReference type="GeneTree" id="ENSGT01150000286978"/>
<dbReference type="FunFam" id="2.60.40.10:FF:000011">
    <property type="entry name" value="Titin b"/>
    <property type="match status" value="2"/>
</dbReference>
<dbReference type="SMART" id="SM00409">
    <property type="entry name" value="IG"/>
    <property type="match status" value="4"/>
</dbReference>
<feature type="domain" description="Ig-like" evidence="3">
    <location>
        <begin position="479"/>
        <end position="565"/>
    </location>
</feature>
<reference evidence="5" key="2">
    <citation type="submission" date="2025-09" db="UniProtKB">
        <authorList>
            <consortium name="Ensembl"/>
        </authorList>
    </citation>
    <scope>IDENTIFICATION</scope>
</reference>
<dbReference type="Proteomes" id="UP000694568">
    <property type="component" value="Unplaced"/>
</dbReference>
<dbReference type="PANTHER" id="PTHR14340:SF13">
    <property type="entry name" value="TITIN"/>
    <property type="match status" value="1"/>
</dbReference>
<dbReference type="InterPro" id="IPR013098">
    <property type="entry name" value="Ig_I-set"/>
</dbReference>
<dbReference type="CDD" id="cd00063">
    <property type="entry name" value="FN3"/>
    <property type="match status" value="11"/>
</dbReference>
<feature type="domain" description="Fibronectin type-III" evidence="4">
    <location>
        <begin position="575"/>
        <end position="668"/>
    </location>
</feature>
<feature type="domain" description="Fibronectin type-III" evidence="4">
    <location>
        <begin position="772"/>
        <end position="874"/>
    </location>
</feature>
<feature type="domain" description="Fibronectin type-III" evidence="4">
    <location>
        <begin position="85"/>
        <end position="189"/>
    </location>
</feature>
<dbReference type="PROSITE" id="PS50835">
    <property type="entry name" value="IG_LIKE"/>
    <property type="match status" value="4"/>
</dbReference>
<feature type="domain" description="Fibronectin type-III" evidence="4">
    <location>
        <begin position="1069"/>
        <end position="1165"/>
    </location>
</feature>
<dbReference type="CDD" id="cd05748">
    <property type="entry name" value="Ig_Titin_like"/>
    <property type="match status" value="3"/>
</dbReference>
<reference evidence="5" key="1">
    <citation type="submission" date="2025-08" db="UniProtKB">
        <authorList>
            <consortium name="Ensembl"/>
        </authorList>
    </citation>
    <scope>IDENTIFICATION</scope>
</reference>
<dbReference type="FunFam" id="2.60.40.10:FF:000012">
    <property type="entry name" value="titin isoform X1"/>
    <property type="match status" value="1"/>
</dbReference>
<name>A0A8C9ZDU6_SANLU</name>
<dbReference type="InterPro" id="IPR003961">
    <property type="entry name" value="FN3_dom"/>
</dbReference>
<evidence type="ECO:0000259" key="4">
    <source>
        <dbReference type="PROSITE" id="PS50853"/>
    </source>
</evidence>
<dbReference type="GO" id="GO:0045214">
    <property type="term" value="P:sarcomere organization"/>
    <property type="evidence" value="ECO:0007669"/>
    <property type="project" value="TreeGrafter"/>
</dbReference>
<feature type="domain" description="Fibronectin type-III" evidence="4">
    <location>
        <begin position="1408"/>
        <end position="1454"/>
    </location>
</feature>
<dbReference type="InterPro" id="IPR003598">
    <property type="entry name" value="Ig_sub2"/>
</dbReference>
<dbReference type="FunFam" id="2.60.40.10:FF:000135">
    <property type="entry name" value="Titin a"/>
    <property type="match status" value="1"/>
</dbReference>
<evidence type="ECO:0000256" key="2">
    <source>
        <dbReference type="ARBA" id="ARBA00023319"/>
    </source>
</evidence>
<dbReference type="SMART" id="SM00408">
    <property type="entry name" value="IGc2"/>
    <property type="match status" value="4"/>
</dbReference>
<feature type="domain" description="Fibronectin type-III" evidence="4">
    <location>
        <begin position="975"/>
        <end position="1068"/>
    </location>
</feature>
<dbReference type="InterPro" id="IPR036179">
    <property type="entry name" value="Ig-like_dom_sf"/>
</dbReference>
<protein>
    <recommendedName>
        <fullName evidence="7">Titin</fullName>
    </recommendedName>
</protein>
<dbReference type="FunFam" id="2.60.40.10:FF:000002">
    <property type="entry name" value="Titin a"/>
    <property type="match status" value="2"/>
</dbReference>
<dbReference type="PRINTS" id="PR00014">
    <property type="entry name" value="FNTYPEIII"/>
</dbReference>
<dbReference type="InterPro" id="IPR003599">
    <property type="entry name" value="Ig_sub"/>
</dbReference>
<evidence type="ECO:0000313" key="6">
    <source>
        <dbReference type="Proteomes" id="UP000694568"/>
    </source>
</evidence>
<sequence length="1454" mass="159639">MWQAPVSDGGTPITNYNIERKDRIGLRWVKCNKRKVKDLQFKATALVVGHEYEFRIIAENAAGLSAPSASSPFYKATDVLYAPGAPCNPRILDTTKSSITVAWNKPVYDGGSDVTGYIVETCIPSEKEEEEEWTIVTPKEGLLATSFTIINLKENQEYKINISAVNSEGVGEAASVPGNPKAEDRLLPPEIDLDAELRKVVNLRACCSLRLFVPIRGRPAPEAKWTKEDGERVERATIESTTSYTSLVIGNVNRFDSGKYNLTVENSSGSKTVTVQVKVLDTPSAPQNLKIITVTNESVTLTWDPPVNDGGVKINNYIVEKRESTRKAYATVSANCHQTTFTVDHLLEGCNYYFRVLAENEYGIGLPIESGESIKVSEKPQPPGKITLKDVTKNSVTLSWEKPAHDGGSRVGCYVVEIQPKGVDKWTQSMIVKETEATISGLNAGEEYMFRVAARNEKGTSDPRQIGVPVIVKDLVIAPVAKMLFNTFSVMAGEDLTVDVPYVARPKANVSWVKNGEPLKRTSRVNFTATDTMLNLIIKEATRDDVGKYVITLSNTAGETTADIGIVVLDKPSQPGGPVKVEAVTSDSVTMSWNRPEYDGGCTIKHYIVEKRDTSANTWVVVSPNLARTKIKAGRLKTGSEYQFRITAENRYGKGPTLLSECIVAQYPYKLPGPPGTPNIAVCTKDSMVVVWNEPVNDGGSTVLGYHIERKERNSIMWVKLNKSLITDQTFKTTGLEPGMEYEYRVYAENIVGIGKMSKVSEGRVARDPCDPPGTPEATKISKDSVTIAWDKPEYDGGAKVTGYVVEKKELPEGRWLKANFTNIIETEYVATGLMNFEVANLKENQAYKFRVCAINKVGVGEHADVSGAVVAQDRAEEPDLDIDPELRNIVTIKAGASLRLFIPIKGRPTPTIKWDKDEAALKETAQIEVTSSYTSLVIDKMSRNDSGKYTITAENTSGTKSAFVVVRVLDTPSAPVNLKVKEITNQSVTLAWEPPLLDGGSKIKNYIIEKRESTRKTYAAVATNCHALLWKVEPLQEGCSYYFRVLAENAHGVGLPAATADPLKVSEVPQSPKALIVTDQTKTSISLAWERPEYDGGSRVMQYLLEVQLKGQEKWNSVNTFKTMEATVSKLNPGEEYLFRVIAINDKGKSDPKVLSGPVMTKDLVFEPDIRPAFSSYSVKVGKDMKVDIPFFGRPKPSVSWSKDGAPLKFTTRVNIINTPTHTTLSIKEAAGDDGGMYSINVANAAGKKDTTVEIIVLDKPSPPSEAIHVNKDTIVIQWTKPEYDGGSNITGYTVEKRDLPEGRWVRANFTNVIETQFTVTGLTENAQYDFRVIAKNAVGTISKPSYNSGPVTASDKLEAPKFSIDPAFTKTVIINAGETFKLDADVRGKPLPTIQWAIDPKYKPGAPAYVNVIDSTKSSITLSWGKPLSDGGSDIQGYIVEVCKAEEEEWTM</sequence>
<dbReference type="Gene3D" id="2.60.40.10">
    <property type="entry name" value="Immunoglobulins"/>
    <property type="match status" value="16"/>
</dbReference>
<dbReference type="FunFam" id="2.60.40.10:FF:000031">
    <property type="entry name" value="Myosin-binding protein C, slow type"/>
    <property type="match status" value="2"/>
</dbReference>
<feature type="domain" description="Fibronectin type-III" evidence="4">
    <location>
        <begin position="674"/>
        <end position="768"/>
    </location>
</feature>
<dbReference type="InterPro" id="IPR007110">
    <property type="entry name" value="Ig-like_dom"/>
</dbReference>
<feature type="domain" description="Fibronectin type-III" evidence="4">
    <location>
        <begin position="382"/>
        <end position="475"/>
    </location>
</feature>
<dbReference type="InterPro" id="IPR013783">
    <property type="entry name" value="Ig-like_fold"/>
</dbReference>
<dbReference type="FunFam" id="2.60.40.10:FF:000003">
    <property type="entry name" value="Titin isoform E"/>
    <property type="match status" value="2"/>
</dbReference>
<dbReference type="FunFam" id="2.60.40.10:FF:000112">
    <property type="entry name" value="Titin a"/>
    <property type="match status" value="2"/>
</dbReference>
<evidence type="ECO:0008006" key="7">
    <source>
        <dbReference type="Google" id="ProtNLM"/>
    </source>
</evidence>
<feature type="domain" description="Ig-like" evidence="3">
    <location>
        <begin position="189"/>
        <end position="274"/>
    </location>
</feature>
<feature type="domain" description="Fibronectin type-III" evidence="4">
    <location>
        <begin position="1"/>
        <end position="80"/>
    </location>
</feature>
<feature type="domain" description="Fibronectin type-III" evidence="4">
    <location>
        <begin position="285"/>
        <end position="379"/>
    </location>
</feature>
<organism evidence="5 6">
    <name type="scientific">Sander lucioperca</name>
    <name type="common">Pike-perch</name>
    <name type="synonym">Perca lucioperca</name>
    <dbReference type="NCBI Taxonomy" id="283035"/>
    <lineage>
        <taxon>Eukaryota</taxon>
        <taxon>Metazoa</taxon>
        <taxon>Chordata</taxon>
        <taxon>Craniata</taxon>
        <taxon>Vertebrata</taxon>
        <taxon>Euteleostomi</taxon>
        <taxon>Actinopterygii</taxon>
        <taxon>Neopterygii</taxon>
        <taxon>Teleostei</taxon>
        <taxon>Neoteleostei</taxon>
        <taxon>Acanthomorphata</taxon>
        <taxon>Eupercaria</taxon>
        <taxon>Perciformes</taxon>
        <taxon>Percoidei</taxon>
        <taxon>Percidae</taxon>
        <taxon>Luciopercinae</taxon>
        <taxon>Sander</taxon>
    </lineage>
</organism>
<keyword evidence="6" id="KW-1185">Reference proteome</keyword>
<dbReference type="Pfam" id="PF00041">
    <property type="entry name" value="fn3"/>
    <property type="match status" value="10"/>
</dbReference>
<dbReference type="FunFam" id="2.60.40.10:FF:000034">
    <property type="entry name" value="Titin isoform A"/>
    <property type="match status" value="1"/>
</dbReference>
<evidence type="ECO:0000313" key="5">
    <source>
        <dbReference type="Ensembl" id="ENSSLUP00000036997.1"/>
    </source>
</evidence>
<keyword evidence="2" id="KW-0393">Immunoglobulin domain</keyword>
<feature type="domain" description="Fibronectin type-III" evidence="4">
    <location>
        <begin position="1261"/>
        <end position="1358"/>
    </location>
</feature>
<accession>A0A8C9ZDU6</accession>
<dbReference type="PANTHER" id="PTHR14340">
    <property type="entry name" value="MICROFIBRIL-ASSOCIATED GLYCOPROTEIN 3"/>
    <property type="match status" value="1"/>
</dbReference>
<dbReference type="Ensembl" id="ENSSLUT00000038144.1">
    <property type="protein sequence ID" value="ENSSLUP00000036997.1"/>
    <property type="gene ID" value="ENSSLUG00000016504.1"/>
</dbReference>
<feature type="domain" description="Ig-like" evidence="3">
    <location>
        <begin position="885"/>
        <end position="968"/>
    </location>
</feature>
<dbReference type="GO" id="GO:0031430">
    <property type="term" value="C:M band"/>
    <property type="evidence" value="ECO:0007669"/>
    <property type="project" value="TreeGrafter"/>
</dbReference>
<proteinExistence type="predicted"/>
<keyword evidence="1" id="KW-0677">Repeat</keyword>
<feature type="domain" description="Ig-like" evidence="3">
    <location>
        <begin position="1169"/>
        <end position="1257"/>
    </location>
</feature>
<dbReference type="GO" id="GO:0048738">
    <property type="term" value="P:cardiac muscle tissue development"/>
    <property type="evidence" value="ECO:0007669"/>
    <property type="project" value="TreeGrafter"/>
</dbReference>
<evidence type="ECO:0000259" key="3">
    <source>
        <dbReference type="PROSITE" id="PS50835"/>
    </source>
</evidence>